<dbReference type="PANTHER" id="PTHR13778:SF47">
    <property type="entry name" value="LIPOPOLYSACCHARIDE 1,3-GALACTOSYLTRANSFERASE"/>
    <property type="match status" value="1"/>
</dbReference>
<comment type="caution">
    <text evidence="4">The sequence shown here is derived from an EMBL/GenBank/DDBJ whole genome shotgun (WGS) entry which is preliminary data.</text>
</comment>
<dbReference type="AlphaFoldDB" id="A0A4R3KH56"/>
<dbReference type="InterPro" id="IPR050748">
    <property type="entry name" value="Glycosyltrans_8_dom-fam"/>
</dbReference>
<name>A0A4R3KH56_9FIRM</name>
<proteinExistence type="predicted"/>
<evidence type="ECO:0000256" key="2">
    <source>
        <dbReference type="ARBA" id="ARBA00022679"/>
    </source>
</evidence>
<keyword evidence="5" id="KW-1185">Reference proteome</keyword>
<protein>
    <submittedName>
        <fullName evidence="4">Lipopolysaccharide biosynthesis glycosyltransferase</fullName>
    </submittedName>
</protein>
<keyword evidence="3" id="KW-0479">Metal-binding</keyword>
<dbReference type="InterPro" id="IPR029044">
    <property type="entry name" value="Nucleotide-diphossugar_trans"/>
</dbReference>
<evidence type="ECO:0000256" key="1">
    <source>
        <dbReference type="ARBA" id="ARBA00022676"/>
    </source>
</evidence>
<sequence>MKKSREIIPVFFTIDDDYAPLLGVALFSMLKNASKVYQYKVFVLYKELSELNREKLAGLADKNCEMQFFEMKDELNTITDRMSNRLRADYFTLTIYFRLFIPVLFPEYDKGIYLDSDIVVPGDISELYQTPLGENLLGAVIDPVVAALPELTRHAELCVGVERDKYFNSGVLLMNLKKLRETRIDQRFLELFNKYHFDCIAPDQDYLNAMCKGRVTYLPALWDAMPSDATEPLENPKLVHFNLFAKPWHYDNIQYEQYFWPYAEASGFLEEILAIKGAYTEQDRQSDNEHLDLLISRGNATGDGKVTFRTVFNEGKEARL</sequence>
<gene>
    <name evidence="4" type="ORF">EDD59_102228</name>
</gene>
<evidence type="ECO:0000256" key="3">
    <source>
        <dbReference type="ARBA" id="ARBA00022723"/>
    </source>
</evidence>
<dbReference type="RefSeq" id="WP_165920841.1">
    <property type="nucleotide sequence ID" value="NZ_DAIRMY010000165.1"/>
</dbReference>
<dbReference type="GO" id="GO:0016757">
    <property type="term" value="F:glycosyltransferase activity"/>
    <property type="evidence" value="ECO:0007669"/>
    <property type="project" value="UniProtKB-KW"/>
</dbReference>
<accession>A0A4R3KH56</accession>
<dbReference type="InterPro" id="IPR002495">
    <property type="entry name" value="Glyco_trans_8"/>
</dbReference>
<dbReference type="SUPFAM" id="SSF53448">
    <property type="entry name" value="Nucleotide-diphospho-sugar transferases"/>
    <property type="match status" value="1"/>
</dbReference>
<keyword evidence="2 4" id="KW-0808">Transferase</keyword>
<dbReference type="Proteomes" id="UP000295726">
    <property type="component" value="Unassembled WGS sequence"/>
</dbReference>
<organism evidence="4 5">
    <name type="scientific">Muricomes intestini</name>
    <dbReference type="NCBI Taxonomy" id="1796634"/>
    <lineage>
        <taxon>Bacteria</taxon>
        <taxon>Bacillati</taxon>
        <taxon>Bacillota</taxon>
        <taxon>Clostridia</taxon>
        <taxon>Lachnospirales</taxon>
        <taxon>Lachnospiraceae</taxon>
        <taxon>Muricomes</taxon>
    </lineage>
</organism>
<dbReference type="Pfam" id="PF01501">
    <property type="entry name" value="Glyco_transf_8"/>
    <property type="match status" value="1"/>
</dbReference>
<dbReference type="EMBL" id="SLZZ01000002">
    <property type="protein sequence ID" value="TCS82359.1"/>
    <property type="molecule type" value="Genomic_DNA"/>
</dbReference>
<evidence type="ECO:0000313" key="5">
    <source>
        <dbReference type="Proteomes" id="UP000295726"/>
    </source>
</evidence>
<dbReference type="Gene3D" id="3.90.550.10">
    <property type="entry name" value="Spore Coat Polysaccharide Biosynthesis Protein SpsA, Chain A"/>
    <property type="match status" value="1"/>
</dbReference>
<evidence type="ECO:0000313" key="4">
    <source>
        <dbReference type="EMBL" id="TCS82359.1"/>
    </source>
</evidence>
<keyword evidence="1" id="KW-0328">Glycosyltransferase</keyword>
<dbReference type="CDD" id="cd04194">
    <property type="entry name" value="GT8_A4GalT_like"/>
    <property type="match status" value="1"/>
</dbReference>
<reference evidence="4 5" key="1">
    <citation type="submission" date="2019-03" db="EMBL/GenBank/DDBJ databases">
        <title>Genomic Encyclopedia of Type Strains, Phase IV (KMG-IV): sequencing the most valuable type-strain genomes for metagenomic binning, comparative biology and taxonomic classification.</title>
        <authorList>
            <person name="Goeker M."/>
        </authorList>
    </citation>
    <scope>NUCLEOTIDE SEQUENCE [LARGE SCALE GENOMIC DNA]</scope>
    <source>
        <strain evidence="4 5">DSM 29489</strain>
    </source>
</reference>
<dbReference type="GO" id="GO:0046872">
    <property type="term" value="F:metal ion binding"/>
    <property type="evidence" value="ECO:0007669"/>
    <property type="project" value="UniProtKB-KW"/>
</dbReference>
<dbReference type="PANTHER" id="PTHR13778">
    <property type="entry name" value="GLYCOSYLTRANSFERASE 8 DOMAIN-CONTAINING PROTEIN"/>
    <property type="match status" value="1"/>
</dbReference>